<accession>X1L0J8</accession>
<comment type="caution">
    <text evidence="1">The sequence shown here is derived from an EMBL/GenBank/DDBJ whole genome shotgun (WGS) entry which is preliminary data.</text>
</comment>
<dbReference type="EMBL" id="BARU01036093">
    <property type="protein sequence ID" value="GAH87723.1"/>
    <property type="molecule type" value="Genomic_DNA"/>
</dbReference>
<evidence type="ECO:0000313" key="1">
    <source>
        <dbReference type="EMBL" id="GAH87723.1"/>
    </source>
</evidence>
<sequence length="129" mass="13741">LLYATPLATYTDLHENIYASCNSLAGLGLASGMQIVNIPLVPVTIDYFYWGQVWGPIVGIAHTGAGLGAASNEKEVFFWTDGTIDSVANIILDGGTAGGQQRAGFMLSRLENPADTQADDIFFMLQLSP</sequence>
<name>X1L0J8_9ZZZZ</name>
<proteinExistence type="predicted"/>
<dbReference type="AlphaFoldDB" id="X1L0J8"/>
<organism evidence="1">
    <name type="scientific">marine sediment metagenome</name>
    <dbReference type="NCBI Taxonomy" id="412755"/>
    <lineage>
        <taxon>unclassified sequences</taxon>
        <taxon>metagenomes</taxon>
        <taxon>ecological metagenomes</taxon>
    </lineage>
</organism>
<protein>
    <submittedName>
        <fullName evidence="1">Uncharacterized protein</fullName>
    </submittedName>
</protein>
<feature type="non-terminal residue" evidence="1">
    <location>
        <position position="1"/>
    </location>
</feature>
<gene>
    <name evidence="1" type="ORF">S03H2_56434</name>
</gene>
<reference evidence="1" key="1">
    <citation type="journal article" date="2014" name="Front. Microbiol.">
        <title>High frequency of phylogenetically diverse reductive dehalogenase-homologous genes in deep subseafloor sedimentary metagenomes.</title>
        <authorList>
            <person name="Kawai M."/>
            <person name="Futagami T."/>
            <person name="Toyoda A."/>
            <person name="Takaki Y."/>
            <person name="Nishi S."/>
            <person name="Hori S."/>
            <person name="Arai W."/>
            <person name="Tsubouchi T."/>
            <person name="Morono Y."/>
            <person name="Uchiyama I."/>
            <person name="Ito T."/>
            <person name="Fujiyama A."/>
            <person name="Inagaki F."/>
            <person name="Takami H."/>
        </authorList>
    </citation>
    <scope>NUCLEOTIDE SEQUENCE</scope>
    <source>
        <strain evidence="1">Expedition CK06-06</strain>
    </source>
</reference>